<dbReference type="Pfam" id="PF02609">
    <property type="entry name" value="Exonuc_VII_S"/>
    <property type="match status" value="1"/>
</dbReference>
<dbReference type="EMBL" id="LBHC01000001">
    <property type="protein sequence ID" value="KLE33610.1"/>
    <property type="molecule type" value="Genomic_DNA"/>
</dbReference>
<dbReference type="RefSeq" id="WP_047006476.1">
    <property type="nucleotide sequence ID" value="NZ_CP018097.1"/>
</dbReference>
<keyword evidence="3 6" id="KW-0540">Nuclease</keyword>
<comment type="subcellular location">
    <subcellularLocation>
        <location evidence="6">Cytoplasm</location>
    </subcellularLocation>
</comment>
<accession>A0A0G9MSB0</accession>
<dbReference type="PATRIC" id="fig|502682.8.peg.396"/>
<gene>
    <name evidence="6" type="primary">xseB</name>
    <name evidence="7" type="ORF">AAW01_01940</name>
</gene>
<protein>
    <recommendedName>
        <fullName evidence="6">Exodeoxyribonuclease 7 small subunit</fullName>
        <ecNumber evidence="6">3.1.11.6</ecNumber>
    </recommendedName>
    <alternativeName>
        <fullName evidence="6">Exodeoxyribonuclease VII small subunit</fullName>
        <shortName evidence="6">Exonuclease VII small subunit</shortName>
    </alternativeName>
</protein>
<dbReference type="GO" id="GO:0005829">
    <property type="term" value="C:cytosol"/>
    <property type="evidence" value="ECO:0007669"/>
    <property type="project" value="TreeGrafter"/>
</dbReference>
<dbReference type="NCBIfam" id="NF002139">
    <property type="entry name" value="PRK00977.1-3"/>
    <property type="match status" value="1"/>
</dbReference>
<dbReference type="PANTHER" id="PTHR34137">
    <property type="entry name" value="EXODEOXYRIBONUCLEASE 7 SMALL SUBUNIT"/>
    <property type="match status" value="1"/>
</dbReference>
<dbReference type="EC" id="3.1.11.6" evidence="6"/>
<evidence type="ECO:0000313" key="7">
    <source>
        <dbReference type="EMBL" id="KLE33610.1"/>
    </source>
</evidence>
<organism evidence="7 8">
    <name type="scientific">Aurantiacibacter gangjinensis</name>
    <dbReference type="NCBI Taxonomy" id="502682"/>
    <lineage>
        <taxon>Bacteria</taxon>
        <taxon>Pseudomonadati</taxon>
        <taxon>Pseudomonadota</taxon>
        <taxon>Alphaproteobacteria</taxon>
        <taxon>Sphingomonadales</taxon>
        <taxon>Erythrobacteraceae</taxon>
        <taxon>Aurantiacibacter</taxon>
    </lineage>
</organism>
<dbReference type="SUPFAM" id="SSF116842">
    <property type="entry name" value="XseB-like"/>
    <property type="match status" value="1"/>
</dbReference>
<dbReference type="InterPro" id="IPR037004">
    <property type="entry name" value="Exonuc_VII_ssu_sf"/>
</dbReference>
<comment type="catalytic activity">
    <reaction evidence="6">
        <text>Exonucleolytic cleavage in either 5'- to 3'- or 3'- to 5'-direction to yield nucleoside 5'-phosphates.</text>
        <dbReference type="EC" id="3.1.11.6"/>
    </reaction>
</comment>
<comment type="subunit">
    <text evidence="6">Heterooligomer composed of large and small subunits.</text>
</comment>
<keyword evidence="4 6" id="KW-0378">Hydrolase</keyword>
<comment type="function">
    <text evidence="6">Bidirectionally degrades single-stranded DNA into large acid-insoluble oligonucleotides, which are then degraded further into small acid-soluble oligonucleotides.</text>
</comment>
<proteinExistence type="inferred from homology"/>
<keyword evidence="8" id="KW-1185">Reference proteome</keyword>
<dbReference type="GO" id="GO:0006308">
    <property type="term" value="P:DNA catabolic process"/>
    <property type="evidence" value="ECO:0007669"/>
    <property type="project" value="UniProtKB-UniRule"/>
</dbReference>
<dbReference type="AlphaFoldDB" id="A0A0G9MSB0"/>
<keyword evidence="5 6" id="KW-0269">Exonuclease</keyword>
<dbReference type="InterPro" id="IPR003761">
    <property type="entry name" value="Exonuc_VII_S"/>
</dbReference>
<comment type="caution">
    <text evidence="7">The sequence shown here is derived from an EMBL/GenBank/DDBJ whole genome shotgun (WGS) entry which is preliminary data.</text>
</comment>
<name>A0A0G9MSB0_9SPHN</name>
<evidence type="ECO:0000256" key="5">
    <source>
        <dbReference type="ARBA" id="ARBA00022839"/>
    </source>
</evidence>
<evidence type="ECO:0000256" key="1">
    <source>
        <dbReference type="ARBA" id="ARBA00009998"/>
    </source>
</evidence>
<dbReference type="Gene3D" id="1.10.287.1040">
    <property type="entry name" value="Exonuclease VII, small subunit"/>
    <property type="match status" value="1"/>
</dbReference>
<dbReference type="Proteomes" id="UP000053070">
    <property type="component" value="Unassembled WGS sequence"/>
</dbReference>
<evidence type="ECO:0000313" key="8">
    <source>
        <dbReference type="Proteomes" id="UP000053070"/>
    </source>
</evidence>
<dbReference type="NCBIfam" id="TIGR01280">
    <property type="entry name" value="xseB"/>
    <property type="match status" value="1"/>
</dbReference>
<dbReference type="PANTHER" id="PTHR34137:SF1">
    <property type="entry name" value="EXODEOXYRIBONUCLEASE 7 SMALL SUBUNIT"/>
    <property type="match status" value="1"/>
</dbReference>
<keyword evidence="2 6" id="KW-0963">Cytoplasm</keyword>
<evidence type="ECO:0000256" key="2">
    <source>
        <dbReference type="ARBA" id="ARBA00022490"/>
    </source>
</evidence>
<evidence type="ECO:0000256" key="6">
    <source>
        <dbReference type="HAMAP-Rule" id="MF_00337"/>
    </source>
</evidence>
<dbReference type="STRING" id="502682.BMF35_a1809"/>
<comment type="similarity">
    <text evidence="1 6">Belongs to the XseB family.</text>
</comment>
<reference evidence="7 8" key="1">
    <citation type="submission" date="2015-04" db="EMBL/GenBank/DDBJ databases">
        <title>The draft genome sequence of Erythrobacr gangjinensis K7-2.</title>
        <authorList>
            <person name="Zhuang L."/>
            <person name="Liu Y."/>
            <person name="Shao Z."/>
        </authorList>
    </citation>
    <scope>NUCLEOTIDE SEQUENCE [LARGE SCALE GENOMIC DNA]</scope>
    <source>
        <strain evidence="7 8">K7-2</strain>
    </source>
</reference>
<sequence>MTYQAPPIADMSFEDALRALEDVVRRLEGGEVPLDESIALYERGEKLRRHCQARLDAAQERIEKIVAGPDGKPTGTAPFDAG</sequence>
<dbReference type="HAMAP" id="MF_00337">
    <property type="entry name" value="Exonuc_7_S"/>
    <property type="match status" value="1"/>
</dbReference>
<evidence type="ECO:0000256" key="3">
    <source>
        <dbReference type="ARBA" id="ARBA00022722"/>
    </source>
</evidence>
<dbReference type="GO" id="GO:0009318">
    <property type="term" value="C:exodeoxyribonuclease VII complex"/>
    <property type="evidence" value="ECO:0007669"/>
    <property type="project" value="UniProtKB-UniRule"/>
</dbReference>
<dbReference type="GO" id="GO:0008855">
    <property type="term" value="F:exodeoxyribonuclease VII activity"/>
    <property type="evidence" value="ECO:0007669"/>
    <property type="project" value="UniProtKB-UniRule"/>
</dbReference>
<evidence type="ECO:0000256" key="4">
    <source>
        <dbReference type="ARBA" id="ARBA00022801"/>
    </source>
</evidence>